<dbReference type="KEGG" id="bok:DM82_821"/>
<evidence type="ECO:0000313" key="1">
    <source>
        <dbReference type="EMBL" id="AIO66457.1"/>
    </source>
</evidence>
<protein>
    <submittedName>
        <fullName evidence="1">Uncharacterized protein</fullName>
    </submittedName>
</protein>
<dbReference type="Proteomes" id="UP000029424">
    <property type="component" value="Chromosome 1"/>
</dbReference>
<evidence type="ECO:0000313" key="2">
    <source>
        <dbReference type="Proteomes" id="UP000029424"/>
    </source>
</evidence>
<dbReference type="EMBL" id="CP008726">
    <property type="protein sequence ID" value="AIO66457.1"/>
    <property type="molecule type" value="Genomic_DNA"/>
</dbReference>
<dbReference type="AlphaFoldDB" id="A0AAI8B657"/>
<proteinExistence type="predicted"/>
<accession>A0AAI8B657</accession>
<sequence length="39" mass="4256">MDLFLIATGLSVIGIGVLVAFARHVDPLSGRLHGRLRKR</sequence>
<name>A0AAI8B657_9BURK</name>
<keyword evidence="2" id="KW-1185">Reference proteome</keyword>
<gene>
    <name evidence="1" type="ORF">DM82_821</name>
</gene>
<reference evidence="1 2" key="1">
    <citation type="submission" date="2014-06" db="EMBL/GenBank/DDBJ databases">
        <authorList>
            <person name="Bishop-Lilly K.A."/>
            <person name="Broomall S.M."/>
            <person name="Chain P.S."/>
            <person name="Chertkov O."/>
            <person name="Coyne S.R."/>
            <person name="Daligault H.E."/>
            <person name="Davenport K.W."/>
            <person name="Erkkila T."/>
            <person name="Frey K.G."/>
            <person name="Gibbons H.S."/>
            <person name="Gu W."/>
            <person name="Jaissle J."/>
            <person name="Johnson S.L."/>
            <person name="Koroleva G.I."/>
            <person name="Ladner J.T."/>
            <person name="Lo C.-C."/>
            <person name="Minogue T.D."/>
            <person name="Munk C."/>
            <person name="Palacios G.F."/>
            <person name="Redden C.L."/>
            <person name="Rosenzweig C.N."/>
            <person name="Scholz M.B."/>
            <person name="Teshima H."/>
            <person name="Xu Y."/>
        </authorList>
    </citation>
    <scope>NUCLEOTIDE SEQUENCE [LARGE SCALE GENOMIC DNA]</scope>
    <source>
        <strain evidence="1 2">EO147</strain>
    </source>
</reference>
<organism evidence="1 2">
    <name type="scientific">Burkholderia oklahomensis</name>
    <dbReference type="NCBI Taxonomy" id="342113"/>
    <lineage>
        <taxon>Bacteria</taxon>
        <taxon>Pseudomonadati</taxon>
        <taxon>Pseudomonadota</taxon>
        <taxon>Betaproteobacteria</taxon>
        <taxon>Burkholderiales</taxon>
        <taxon>Burkholderiaceae</taxon>
        <taxon>Burkholderia</taxon>
        <taxon>pseudomallei group</taxon>
    </lineage>
</organism>